<evidence type="ECO:0000259" key="2">
    <source>
        <dbReference type="Pfam" id="PF20578"/>
    </source>
</evidence>
<keyword evidence="1" id="KW-1133">Transmembrane helix</keyword>
<keyword evidence="4" id="KW-1185">Reference proteome</keyword>
<keyword evidence="1" id="KW-0812">Transmembrane</keyword>
<dbReference type="EMBL" id="CP017269">
    <property type="protein sequence ID" value="AOT68179.1"/>
    <property type="molecule type" value="Genomic_DNA"/>
</dbReference>
<evidence type="ECO:0000313" key="4">
    <source>
        <dbReference type="Proteomes" id="UP000095743"/>
    </source>
</evidence>
<accession>A0A1D8GB90</accession>
<dbReference type="InterPro" id="IPR012902">
    <property type="entry name" value="N_methyl_site"/>
</dbReference>
<gene>
    <name evidence="3" type="ORF">Gferi_00420</name>
</gene>
<dbReference type="OrthoDB" id="273314at2"/>
<dbReference type="Proteomes" id="UP000095743">
    <property type="component" value="Chromosome"/>
</dbReference>
<proteinExistence type="predicted"/>
<keyword evidence="1" id="KW-0472">Membrane</keyword>
<dbReference type="KEGG" id="gfe:Gferi_00420"/>
<dbReference type="PROSITE" id="PS00409">
    <property type="entry name" value="PROKAR_NTER_METHYL"/>
    <property type="match status" value="1"/>
</dbReference>
<evidence type="ECO:0000313" key="3">
    <source>
        <dbReference type="EMBL" id="AOT68179.1"/>
    </source>
</evidence>
<dbReference type="InterPro" id="IPR046780">
    <property type="entry name" value="aBig_2"/>
</dbReference>
<feature type="domain" description="Atrophied bacterial Ig" evidence="2">
    <location>
        <begin position="218"/>
        <end position="276"/>
    </location>
</feature>
<feature type="transmembrane region" description="Helical" evidence="1">
    <location>
        <begin position="12"/>
        <end position="36"/>
    </location>
</feature>
<dbReference type="STRING" id="1424294.Gferi_00420"/>
<dbReference type="NCBIfam" id="TIGR02532">
    <property type="entry name" value="IV_pilin_GFxxxE"/>
    <property type="match status" value="1"/>
</dbReference>
<protein>
    <recommendedName>
        <fullName evidence="2">Atrophied bacterial Ig domain-containing protein</fullName>
    </recommendedName>
</protein>
<dbReference type="AlphaFoldDB" id="A0A1D8GB90"/>
<dbReference type="Pfam" id="PF07963">
    <property type="entry name" value="N_methyl"/>
    <property type="match status" value="1"/>
</dbReference>
<dbReference type="RefSeq" id="WP_069973733.1">
    <property type="nucleotide sequence ID" value="NZ_CP017269.1"/>
</dbReference>
<organism evidence="3 4">
    <name type="scientific">Geosporobacter ferrireducens</name>
    <dbReference type="NCBI Taxonomy" id="1424294"/>
    <lineage>
        <taxon>Bacteria</taxon>
        <taxon>Bacillati</taxon>
        <taxon>Bacillota</taxon>
        <taxon>Clostridia</taxon>
        <taxon>Peptostreptococcales</taxon>
        <taxon>Thermotaleaceae</taxon>
        <taxon>Geosporobacter</taxon>
    </lineage>
</organism>
<reference evidence="3 4" key="1">
    <citation type="submission" date="2016-09" db="EMBL/GenBank/DDBJ databases">
        <title>Genomic analysis reveals versatility of anaerobic energy metabolism of Geosporobacter ferrireducens IRF9 of phylum Firmicutes.</title>
        <authorList>
            <person name="Kim S.-J."/>
        </authorList>
    </citation>
    <scope>NUCLEOTIDE SEQUENCE [LARGE SCALE GENOMIC DNA]</scope>
    <source>
        <strain evidence="3 4">IRF9</strain>
    </source>
</reference>
<dbReference type="Pfam" id="PF20578">
    <property type="entry name" value="aBig_2"/>
    <property type="match status" value="1"/>
</dbReference>
<evidence type="ECO:0000256" key="1">
    <source>
        <dbReference type="SAM" id="Phobius"/>
    </source>
</evidence>
<sequence length="277" mass="30831">MKRPLNNSRGITLIELLITLAIISIVTLVISSFQIFGIRTFNIGQSQTRVQHNIRMTADYITKEMRYAYTVEFFDALPTPLEDGKRYFVVEGNTIKYYIDNVVAPLDVLNETSVDFSPILKFEKKSNKTLNFAIEGTYKGQDYNISSDVTSLNLISNIPDGDGSVVAFSSPISDKEAVYIDWSLVNLNNVFVEVIGNYYRYSQSASLILGYTNTTSPKCGSTVTWTSSDPSLIGHNGYIQQPADPADPPLTGTATLTAKIRKNDSTRYKTFVVEVIP</sequence>
<name>A0A1D8GB90_9FIRM</name>